<dbReference type="PIRSF" id="PIRSF000102">
    <property type="entry name" value="Lac_mal_DH"/>
    <property type="match status" value="1"/>
</dbReference>
<dbReference type="Pfam" id="PF00056">
    <property type="entry name" value="Ldh_1_N"/>
    <property type="match status" value="1"/>
</dbReference>
<gene>
    <name evidence="5" type="primary">mdh</name>
    <name evidence="9" type="ORF">JOE57_002595</name>
</gene>
<feature type="binding site" evidence="5">
    <location>
        <position position="93"/>
    </location>
    <ligand>
        <name>substrate</name>
    </ligand>
</feature>
<feature type="binding site" evidence="5">
    <location>
        <position position="106"/>
    </location>
    <ligand>
        <name>NAD(+)</name>
        <dbReference type="ChEBI" id="CHEBI:57540"/>
    </ligand>
</feature>
<reference evidence="9 10" key="1">
    <citation type="submission" date="2021-01" db="EMBL/GenBank/DDBJ databases">
        <title>Sequencing the genomes of 1000 actinobacteria strains.</title>
        <authorList>
            <person name="Klenk H.-P."/>
        </authorList>
    </citation>
    <scope>NUCLEOTIDE SEQUENCE [LARGE SCALE GENOMIC DNA]</scope>
    <source>
        <strain evidence="9 10">DSM 18662</strain>
    </source>
</reference>
<dbReference type="Proteomes" id="UP000704762">
    <property type="component" value="Unassembled WGS sequence"/>
</dbReference>
<dbReference type="Pfam" id="PF02866">
    <property type="entry name" value="Ldh_1_C"/>
    <property type="match status" value="1"/>
</dbReference>
<dbReference type="NCBIfam" id="NF003916">
    <property type="entry name" value="PRK05442.1"/>
    <property type="match status" value="1"/>
</dbReference>
<feature type="binding site" evidence="5">
    <location>
        <position position="99"/>
    </location>
    <ligand>
        <name>substrate</name>
    </ligand>
</feature>
<sequence length="330" mass="34892">MSNAPVKVAVTGAAGQICYNLLFRIASGALLGPDQPVELRLLEITPALKALEGVVMELDDSAFPLLSGVQIGDDANTVFDGVNLALLIGARPRSKGMERADLLEANGAIFTTQGRALNDHAAADIKVLVTGNPANTNALIAMSNAPDIPRQRFNALTRLDHNRAKAQLAAKVGATVSDITHMTIWGNHSATQYPDLFHALVRGQNAADLVNDQEWLESTFLPTVQQRGAAIIEARGASSAASAANATIDHMHDWVLGTPENDWVSMSVPSDGSYGVPEGLISSFPCTVSGGEYSIVQGLEINDFSRAKIDASTAELAEEREAVRSLGLIS</sequence>
<dbReference type="InterPro" id="IPR036291">
    <property type="entry name" value="NAD(P)-bd_dom_sf"/>
</dbReference>
<dbReference type="Gene3D" id="3.90.110.10">
    <property type="entry name" value="Lactate dehydrogenase/glycoside hydrolase, family 4, C-terminal"/>
    <property type="match status" value="1"/>
</dbReference>
<keyword evidence="5 6" id="KW-0816">Tricarboxylic acid cycle</keyword>
<evidence type="ECO:0000313" key="10">
    <source>
        <dbReference type="Proteomes" id="UP000704762"/>
    </source>
</evidence>
<protein>
    <recommendedName>
        <fullName evidence="2 5">Malate dehydrogenase</fullName>
        <ecNumber evidence="2 5">1.1.1.37</ecNumber>
    </recommendedName>
</protein>
<dbReference type="InterPro" id="IPR001252">
    <property type="entry name" value="Malate_DH_AS"/>
</dbReference>
<dbReference type="PROSITE" id="PS00068">
    <property type="entry name" value="MDH"/>
    <property type="match status" value="1"/>
</dbReference>
<evidence type="ECO:0000256" key="3">
    <source>
        <dbReference type="ARBA" id="ARBA00023002"/>
    </source>
</evidence>
<dbReference type="GO" id="GO:0030060">
    <property type="term" value="F:L-malate dehydrogenase (NAD+) activity"/>
    <property type="evidence" value="ECO:0007669"/>
    <property type="project" value="UniProtKB-EC"/>
</dbReference>
<dbReference type="RefSeq" id="WP_204918587.1">
    <property type="nucleotide sequence ID" value="NZ_BAAAQP010000003.1"/>
</dbReference>
<evidence type="ECO:0000256" key="2">
    <source>
        <dbReference type="ARBA" id="ARBA00012995"/>
    </source>
</evidence>
<feature type="active site" description="Proton acceptor" evidence="5">
    <location>
        <position position="188"/>
    </location>
</feature>
<evidence type="ECO:0000256" key="5">
    <source>
        <dbReference type="HAMAP-Rule" id="MF_01517"/>
    </source>
</evidence>
<feature type="domain" description="Lactate/malate dehydrogenase C-terminal" evidence="8">
    <location>
        <begin position="157"/>
        <end position="322"/>
    </location>
</feature>
<evidence type="ECO:0000259" key="8">
    <source>
        <dbReference type="Pfam" id="PF02866"/>
    </source>
</evidence>
<accession>A0ABS2RKY5</accession>
<dbReference type="SUPFAM" id="SSF51735">
    <property type="entry name" value="NAD(P)-binding Rossmann-fold domains"/>
    <property type="match status" value="1"/>
</dbReference>
<dbReference type="InterPro" id="IPR010945">
    <property type="entry name" value="Malate_DH_type2"/>
</dbReference>
<dbReference type="HAMAP" id="MF_01517">
    <property type="entry name" value="Malate_dehydrog_2"/>
    <property type="match status" value="1"/>
</dbReference>
<keyword evidence="3 5" id="KW-0560">Oxidoreductase</keyword>
<comment type="similarity">
    <text evidence="1 5">Belongs to the LDH/MDH superfamily. MDH type 2 family.</text>
</comment>
<evidence type="ECO:0000259" key="7">
    <source>
        <dbReference type="Pfam" id="PF00056"/>
    </source>
</evidence>
<evidence type="ECO:0000256" key="1">
    <source>
        <dbReference type="ARBA" id="ARBA00009613"/>
    </source>
</evidence>
<comment type="function">
    <text evidence="5">Catalyzes the reversible oxidation of malate to oxaloacetate.</text>
</comment>
<evidence type="ECO:0000313" key="9">
    <source>
        <dbReference type="EMBL" id="MBM7799674.1"/>
    </source>
</evidence>
<comment type="caution">
    <text evidence="9">The sequence shown here is derived from an EMBL/GenBank/DDBJ whole genome shotgun (WGS) entry which is preliminary data.</text>
</comment>
<dbReference type="InterPro" id="IPR001236">
    <property type="entry name" value="Lactate/malate_DH_N"/>
</dbReference>
<organism evidence="9 10">
    <name type="scientific">Microlunatus panaciterrae</name>
    <dbReference type="NCBI Taxonomy" id="400768"/>
    <lineage>
        <taxon>Bacteria</taxon>
        <taxon>Bacillati</taxon>
        <taxon>Actinomycetota</taxon>
        <taxon>Actinomycetes</taxon>
        <taxon>Propionibacteriales</taxon>
        <taxon>Propionibacteriaceae</taxon>
        <taxon>Microlunatus</taxon>
    </lineage>
</organism>
<feature type="binding site" evidence="5">
    <location>
        <position position="132"/>
    </location>
    <ligand>
        <name>substrate</name>
    </ligand>
</feature>
<dbReference type="EC" id="1.1.1.37" evidence="2 5"/>
<dbReference type="PANTHER" id="PTHR23382">
    <property type="entry name" value="MALATE DEHYDROGENASE"/>
    <property type="match status" value="1"/>
</dbReference>
<name>A0ABS2RKY5_9ACTN</name>
<keyword evidence="10" id="KW-1185">Reference proteome</keyword>
<keyword evidence="5 6" id="KW-0520">NAD</keyword>
<dbReference type="Gene3D" id="3.40.50.720">
    <property type="entry name" value="NAD(P)-binding Rossmann-like Domain"/>
    <property type="match status" value="1"/>
</dbReference>
<feature type="domain" description="Lactate/malate dehydrogenase N-terminal" evidence="7">
    <location>
        <begin position="6"/>
        <end position="151"/>
    </location>
</feature>
<feature type="binding site" evidence="5">
    <location>
        <position position="113"/>
    </location>
    <ligand>
        <name>NAD(+)</name>
        <dbReference type="ChEBI" id="CHEBI:57540"/>
    </ligand>
</feature>
<dbReference type="InterPro" id="IPR022383">
    <property type="entry name" value="Lactate/malate_DH_C"/>
</dbReference>
<dbReference type="EMBL" id="JAFBCF010000001">
    <property type="protein sequence ID" value="MBM7799674.1"/>
    <property type="molecule type" value="Genomic_DNA"/>
</dbReference>
<dbReference type="InterPro" id="IPR001557">
    <property type="entry name" value="L-lactate/malate_DH"/>
</dbReference>
<dbReference type="SUPFAM" id="SSF56327">
    <property type="entry name" value="LDH C-terminal domain-like"/>
    <property type="match status" value="1"/>
</dbReference>
<feature type="binding site" evidence="5">
    <location>
        <position position="163"/>
    </location>
    <ligand>
        <name>substrate</name>
    </ligand>
</feature>
<proteinExistence type="inferred from homology"/>
<dbReference type="CDD" id="cd01338">
    <property type="entry name" value="MDH_chloroplast-like"/>
    <property type="match status" value="1"/>
</dbReference>
<evidence type="ECO:0000256" key="6">
    <source>
        <dbReference type="RuleBase" id="RU000422"/>
    </source>
</evidence>
<feature type="binding site" evidence="5">
    <location>
        <begin position="12"/>
        <end position="18"/>
    </location>
    <ligand>
        <name>NAD(+)</name>
        <dbReference type="ChEBI" id="CHEBI:57540"/>
    </ligand>
</feature>
<dbReference type="InterPro" id="IPR015955">
    <property type="entry name" value="Lactate_DH/Glyco_Ohase_4_C"/>
</dbReference>
<feature type="binding site" evidence="5">
    <location>
        <begin position="130"/>
        <end position="132"/>
    </location>
    <ligand>
        <name>NAD(+)</name>
        <dbReference type="ChEBI" id="CHEBI:57540"/>
    </ligand>
</feature>
<evidence type="ECO:0000256" key="4">
    <source>
        <dbReference type="ARBA" id="ARBA00048313"/>
    </source>
</evidence>
<comment type="catalytic activity">
    <reaction evidence="4 5 6">
        <text>(S)-malate + NAD(+) = oxaloacetate + NADH + H(+)</text>
        <dbReference type="Rhea" id="RHEA:21432"/>
        <dbReference type="ChEBI" id="CHEBI:15378"/>
        <dbReference type="ChEBI" id="CHEBI:15589"/>
        <dbReference type="ChEBI" id="CHEBI:16452"/>
        <dbReference type="ChEBI" id="CHEBI:57540"/>
        <dbReference type="ChEBI" id="CHEBI:57945"/>
        <dbReference type="EC" id="1.1.1.37"/>
    </reaction>
</comment>
<dbReference type="NCBIfam" id="TIGR01759">
    <property type="entry name" value="MalateDH-SF1"/>
    <property type="match status" value="1"/>
</dbReference>